<name>A0ABR7FQ85_9FIRM</name>
<accession>A0ABR7FQ85</accession>
<keyword evidence="3" id="KW-1185">Reference proteome</keyword>
<dbReference type="PANTHER" id="PTHR32248">
    <property type="entry name" value="RNA POLYMERASE SIGMA-54 FACTOR"/>
    <property type="match status" value="1"/>
</dbReference>
<dbReference type="PANTHER" id="PTHR32248:SF4">
    <property type="entry name" value="RNA POLYMERASE SIGMA-54 FACTOR"/>
    <property type="match status" value="1"/>
</dbReference>
<dbReference type="PROSITE" id="PS50044">
    <property type="entry name" value="SIGMA54_3"/>
    <property type="match status" value="1"/>
</dbReference>
<dbReference type="Proteomes" id="UP000635828">
    <property type="component" value="Unassembled WGS sequence"/>
</dbReference>
<evidence type="ECO:0000313" key="2">
    <source>
        <dbReference type="EMBL" id="MBC5677367.1"/>
    </source>
</evidence>
<evidence type="ECO:0000313" key="3">
    <source>
        <dbReference type="Proteomes" id="UP000635828"/>
    </source>
</evidence>
<reference evidence="2 3" key="1">
    <citation type="submission" date="2020-08" db="EMBL/GenBank/DDBJ databases">
        <title>Genome public.</title>
        <authorList>
            <person name="Liu C."/>
            <person name="Sun Q."/>
        </authorList>
    </citation>
    <scope>NUCLEOTIDE SEQUENCE [LARGE SCALE GENOMIC DNA]</scope>
    <source>
        <strain evidence="2 3">NSJ-7</strain>
    </source>
</reference>
<dbReference type="PROSITE" id="PS00718">
    <property type="entry name" value="SIGMA54_2"/>
    <property type="match status" value="1"/>
</dbReference>
<protein>
    <recommendedName>
        <fullName evidence="1">RNA polymerase sigma factor 54 DNA-binding domain-containing protein</fullName>
    </recommendedName>
</protein>
<feature type="domain" description="RNA polymerase sigma factor 54 DNA-binding" evidence="1">
    <location>
        <begin position="87"/>
        <end position="165"/>
    </location>
</feature>
<organism evidence="2 3">
    <name type="scientific">Anaerostipes hominis</name>
    <name type="common">ex Liu et al. 2021</name>
    <dbReference type="NCBI Taxonomy" id="2763018"/>
    <lineage>
        <taxon>Bacteria</taxon>
        <taxon>Bacillati</taxon>
        <taxon>Bacillota</taxon>
        <taxon>Clostridia</taxon>
        <taxon>Lachnospirales</taxon>
        <taxon>Lachnospiraceae</taxon>
        <taxon>Anaerostipes</taxon>
    </lineage>
</organism>
<gene>
    <name evidence="2" type="ORF">H8S22_07000</name>
</gene>
<evidence type="ECO:0000259" key="1">
    <source>
        <dbReference type="Pfam" id="PF04552"/>
    </source>
</evidence>
<dbReference type="Gene3D" id="1.10.10.60">
    <property type="entry name" value="Homeodomain-like"/>
    <property type="match status" value="1"/>
</dbReference>
<dbReference type="InterPro" id="IPR007634">
    <property type="entry name" value="RNA_pol_sigma_54_DNA-bd"/>
</dbReference>
<dbReference type="Pfam" id="PF04552">
    <property type="entry name" value="Sigma54_DBD"/>
    <property type="match status" value="1"/>
</dbReference>
<sequence>MYGINLEQKRTHSLSQSNGFDRSMVENCGMEELSMLEEIGEDIVLYIKEQLDFNKYSKKELEIIEYLTENLDENGFCSVNEEEVAETVYIKDLFTSGVKQTDGQMTSVDEIKYILEEFIAAENKARPYSDSKLVDLFKEKEILISRRTIAKYRKELGIKSSFARKELVDE</sequence>
<dbReference type="EMBL" id="JACOOS010000006">
    <property type="protein sequence ID" value="MBC5677367.1"/>
    <property type="molecule type" value="Genomic_DNA"/>
</dbReference>
<dbReference type="RefSeq" id="WP_024729315.1">
    <property type="nucleotide sequence ID" value="NZ_JACOOS010000006.1"/>
</dbReference>
<dbReference type="InterPro" id="IPR000394">
    <property type="entry name" value="RNA_pol_sigma_54"/>
</dbReference>
<proteinExistence type="predicted"/>
<comment type="caution">
    <text evidence="2">The sequence shown here is derived from an EMBL/GenBank/DDBJ whole genome shotgun (WGS) entry which is preliminary data.</text>
</comment>